<organism evidence="11 12">
    <name type="scientific">SAR86 cluster bacterium</name>
    <dbReference type="NCBI Taxonomy" id="2030880"/>
    <lineage>
        <taxon>Bacteria</taxon>
        <taxon>Pseudomonadati</taxon>
        <taxon>Pseudomonadota</taxon>
        <taxon>Gammaproteobacteria</taxon>
        <taxon>SAR86 cluster</taxon>
    </lineage>
</organism>
<keyword evidence="10" id="KW-0812">Transmembrane</keyword>
<keyword evidence="3 7" id="KW-0645">Protease</keyword>
<comment type="subcellular location">
    <subcellularLocation>
        <location evidence="7">Cytoplasm</location>
    </subcellularLocation>
</comment>
<keyword evidence="10" id="KW-1133">Transmembrane helix</keyword>
<dbReference type="HAMAP" id="MF_00444">
    <property type="entry name" value="ClpP"/>
    <property type="match status" value="1"/>
</dbReference>
<dbReference type="GO" id="GO:0006515">
    <property type="term" value="P:protein quality control for misfolded or incompletely synthesized proteins"/>
    <property type="evidence" value="ECO:0007669"/>
    <property type="project" value="TreeGrafter"/>
</dbReference>
<dbReference type="GO" id="GO:0009368">
    <property type="term" value="C:endopeptidase Clp complex"/>
    <property type="evidence" value="ECO:0007669"/>
    <property type="project" value="TreeGrafter"/>
</dbReference>
<comment type="caution">
    <text evidence="11">The sequence shown here is derived from an EMBL/GenBank/DDBJ whole genome shotgun (WGS) entry which is preliminary data.</text>
</comment>
<accession>A0A2A4MSJ8</accession>
<keyword evidence="4 7" id="KW-0378">Hydrolase</keyword>
<evidence type="ECO:0000256" key="5">
    <source>
        <dbReference type="ARBA" id="ARBA00022825"/>
    </source>
</evidence>
<feature type="active site" description="Nucleophile" evidence="7">
    <location>
        <position position="95"/>
    </location>
</feature>
<dbReference type="GO" id="GO:0004176">
    <property type="term" value="F:ATP-dependent peptidase activity"/>
    <property type="evidence" value="ECO:0007669"/>
    <property type="project" value="InterPro"/>
</dbReference>
<dbReference type="InterPro" id="IPR001907">
    <property type="entry name" value="ClpP"/>
</dbReference>
<evidence type="ECO:0000256" key="1">
    <source>
        <dbReference type="ARBA" id="ARBA00007039"/>
    </source>
</evidence>
<evidence type="ECO:0000313" key="11">
    <source>
        <dbReference type="EMBL" id="PCH63021.1"/>
    </source>
</evidence>
<dbReference type="InterPro" id="IPR029045">
    <property type="entry name" value="ClpP/crotonase-like_dom_sf"/>
</dbReference>
<evidence type="ECO:0000256" key="7">
    <source>
        <dbReference type="HAMAP-Rule" id="MF_00444"/>
    </source>
</evidence>
<keyword evidence="10" id="KW-0472">Membrane</keyword>
<feature type="active site" evidence="7 8">
    <location>
        <position position="120"/>
    </location>
</feature>
<reference evidence="12" key="1">
    <citation type="submission" date="2017-08" db="EMBL/GenBank/DDBJ databases">
        <title>A dynamic microbial community with high functional redundancy inhabits the cold, oxic subseafloor aquifer.</title>
        <authorList>
            <person name="Tully B.J."/>
            <person name="Wheat C.G."/>
            <person name="Glazer B.T."/>
            <person name="Huber J.A."/>
        </authorList>
    </citation>
    <scope>NUCLEOTIDE SEQUENCE [LARGE SCALE GENOMIC DNA]</scope>
</reference>
<dbReference type="Proteomes" id="UP000218172">
    <property type="component" value="Unassembled WGS sequence"/>
</dbReference>
<dbReference type="PROSITE" id="PS00382">
    <property type="entry name" value="CLP_PROTEASE_HIS"/>
    <property type="match status" value="1"/>
</dbReference>
<dbReference type="InterPro" id="IPR033135">
    <property type="entry name" value="ClpP_His_AS"/>
</dbReference>
<protein>
    <recommendedName>
        <fullName evidence="7 9">ATP-dependent Clp protease proteolytic subunit</fullName>
        <ecNumber evidence="7">3.4.21.92</ecNumber>
    </recommendedName>
    <alternativeName>
        <fullName evidence="7">Endopeptidase Clp</fullName>
    </alternativeName>
</protein>
<dbReference type="EC" id="3.4.21.92" evidence="7"/>
<evidence type="ECO:0000256" key="10">
    <source>
        <dbReference type="SAM" id="Phobius"/>
    </source>
</evidence>
<evidence type="ECO:0000256" key="6">
    <source>
        <dbReference type="ARBA" id="ARBA00034021"/>
    </source>
</evidence>
<evidence type="ECO:0000256" key="2">
    <source>
        <dbReference type="ARBA" id="ARBA00022490"/>
    </source>
</evidence>
<comment type="function">
    <text evidence="7">Cleaves peptides in various proteins in a process that requires ATP hydrolysis. Has a chymotrypsin-like activity. Plays a major role in the degradation of misfolded proteins.</text>
</comment>
<sequence>MSSSEDKSTKENKSSGLIDEKLFKTRAITIFGGIDDKLAKTVTEKLLALAAENDDAITIYISSPGGHVESGDVIYDMIKFIKPEVIVIGTGWVASAATTIYLAAKKQNRYSLPNTRFLVHQPSGGSRGDATDIKIQAEQIIKTRARVNQLIADETGQSLERVAKDTDRDYWMTAEEAIDYGMVNKVIRSISEL</sequence>
<evidence type="ECO:0000256" key="8">
    <source>
        <dbReference type="PROSITE-ProRule" id="PRU10086"/>
    </source>
</evidence>
<dbReference type="PANTHER" id="PTHR10381:SF70">
    <property type="entry name" value="ATP-DEPENDENT CLP PROTEASE PROTEOLYTIC SUBUNIT"/>
    <property type="match status" value="1"/>
</dbReference>
<evidence type="ECO:0000256" key="3">
    <source>
        <dbReference type="ARBA" id="ARBA00022670"/>
    </source>
</evidence>
<comment type="subunit">
    <text evidence="7">Fourteen ClpP subunits assemble into 2 heptameric rings which stack back to back to give a disk-like structure with a central cavity, resembling the structure of eukaryotic proteasomes.</text>
</comment>
<dbReference type="CDD" id="cd07017">
    <property type="entry name" value="S14_ClpP_2"/>
    <property type="match status" value="1"/>
</dbReference>
<feature type="transmembrane region" description="Helical" evidence="10">
    <location>
        <begin position="85"/>
        <end position="104"/>
    </location>
</feature>
<dbReference type="Pfam" id="PF00574">
    <property type="entry name" value="CLP_protease"/>
    <property type="match status" value="1"/>
</dbReference>
<dbReference type="PANTHER" id="PTHR10381">
    <property type="entry name" value="ATP-DEPENDENT CLP PROTEASE PROTEOLYTIC SUBUNIT"/>
    <property type="match status" value="1"/>
</dbReference>
<comment type="similarity">
    <text evidence="1 7 9">Belongs to the peptidase S14 family.</text>
</comment>
<gene>
    <name evidence="7" type="primary">clpP</name>
    <name evidence="11" type="ORF">COC19_01835</name>
</gene>
<comment type="catalytic activity">
    <reaction evidence="6 7 8">
        <text>Hydrolysis of proteins to small peptides in the presence of ATP and magnesium. alpha-casein is the usual test substrate. In the absence of ATP, only oligopeptides shorter than five residues are hydrolyzed (such as succinyl-Leu-Tyr-|-NHMec, and Leu-Tyr-Leu-|-Tyr-Trp, in which cleavage of the -Tyr-|-Leu- and -Tyr-|-Trp bonds also occurs).</text>
        <dbReference type="EC" id="3.4.21.92"/>
    </reaction>
</comment>
<evidence type="ECO:0000256" key="9">
    <source>
        <dbReference type="RuleBase" id="RU003567"/>
    </source>
</evidence>
<evidence type="ECO:0000313" key="12">
    <source>
        <dbReference type="Proteomes" id="UP000218172"/>
    </source>
</evidence>
<dbReference type="InterPro" id="IPR023562">
    <property type="entry name" value="ClpP/TepA"/>
</dbReference>
<evidence type="ECO:0000256" key="4">
    <source>
        <dbReference type="ARBA" id="ARBA00022801"/>
    </source>
</evidence>
<dbReference type="SUPFAM" id="SSF52096">
    <property type="entry name" value="ClpP/crotonase"/>
    <property type="match status" value="1"/>
</dbReference>
<keyword evidence="5 7" id="KW-0720">Serine protease</keyword>
<keyword evidence="2 7" id="KW-0963">Cytoplasm</keyword>
<dbReference type="AlphaFoldDB" id="A0A2A4MSJ8"/>
<proteinExistence type="inferred from homology"/>
<dbReference type="GO" id="GO:0051117">
    <property type="term" value="F:ATPase binding"/>
    <property type="evidence" value="ECO:0007669"/>
    <property type="project" value="TreeGrafter"/>
</dbReference>
<dbReference type="GO" id="GO:0005737">
    <property type="term" value="C:cytoplasm"/>
    <property type="evidence" value="ECO:0007669"/>
    <property type="project" value="UniProtKB-SubCell"/>
</dbReference>
<dbReference type="EMBL" id="NVQR01000028">
    <property type="protein sequence ID" value="PCH63021.1"/>
    <property type="molecule type" value="Genomic_DNA"/>
</dbReference>
<dbReference type="PRINTS" id="PR00127">
    <property type="entry name" value="CLPPROTEASEP"/>
</dbReference>
<dbReference type="NCBIfam" id="NF009205">
    <property type="entry name" value="PRK12553.1"/>
    <property type="match status" value="1"/>
</dbReference>
<dbReference type="GO" id="GO:0004252">
    <property type="term" value="F:serine-type endopeptidase activity"/>
    <property type="evidence" value="ECO:0007669"/>
    <property type="project" value="UniProtKB-UniRule"/>
</dbReference>
<dbReference type="Gene3D" id="3.90.226.10">
    <property type="entry name" value="2-enoyl-CoA Hydratase, Chain A, domain 1"/>
    <property type="match status" value="1"/>
</dbReference>
<name>A0A2A4MSJ8_9GAMM</name>